<comment type="caution">
    <text evidence="2">The sequence shown here is derived from an EMBL/GenBank/DDBJ whole genome shotgun (WGS) entry which is preliminary data.</text>
</comment>
<dbReference type="AlphaFoldDB" id="A0AAW2U412"/>
<protein>
    <submittedName>
        <fullName evidence="2">Uncharacterized protein</fullName>
    </submittedName>
</protein>
<evidence type="ECO:0000313" key="2">
    <source>
        <dbReference type="EMBL" id="KAL0411659.1"/>
    </source>
</evidence>
<feature type="compositionally biased region" description="Basic and acidic residues" evidence="1">
    <location>
        <begin position="17"/>
        <end position="33"/>
    </location>
</feature>
<feature type="region of interest" description="Disordered" evidence="1">
    <location>
        <begin position="17"/>
        <end position="60"/>
    </location>
</feature>
<dbReference type="EMBL" id="JACGWN010000013">
    <property type="protein sequence ID" value="KAL0411659.1"/>
    <property type="molecule type" value="Genomic_DNA"/>
</dbReference>
<organism evidence="2">
    <name type="scientific">Sesamum latifolium</name>
    <dbReference type="NCBI Taxonomy" id="2727402"/>
    <lineage>
        <taxon>Eukaryota</taxon>
        <taxon>Viridiplantae</taxon>
        <taxon>Streptophyta</taxon>
        <taxon>Embryophyta</taxon>
        <taxon>Tracheophyta</taxon>
        <taxon>Spermatophyta</taxon>
        <taxon>Magnoliopsida</taxon>
        <taxon>eudicotyledons</taxon>
        <taxon>Gunneridae</taxon>
        <taxon>Pentapetalae</taxon>
        <taxon>asterids</taxon>
        <taxon>lamiids</taxon>
        <taxon>Lamiales</taxon>
        <taxon>Pedaliaceae</taxon>
        <taxon>Sesamum</taxon>
    </lineage>
</organism>
<gene>
    <name evidence="2" type="ORF">Slati_3755600</name>
</gene>
<sequence>MQNGYLQEYVCWEKARGTGPYQKRESDKPKEVKGTSLETLPKGGLKNGPGDRAEPSDQPRRGVIRMIAEDLWEVTPTMLERQK</sequence>
<proteinExistence type="predicted"/>
<reference evidence="2" key="1">
    <citation type="submission" date="2020-06" db="EMBL/GenBank/DDBJ databases">
        <authorList>
            <person name="Li T."/>
            <person name="Hu X."/>
            <person name="Zhang T."/>
            <person name="Song X."/>
            <person name="Zhang H."/>
            <person name="Dai N."/>
            <person name="Sheng W."/>
            <person name="Hou X."/>
            <person name="Wei L."/>
        </authorList>
    </citation>
    <scope>NUCLEOTIDE SEQUENCE</scope>
    <source>
        <strain evidence="2">KEN1</strain>
        <tissue evidence="2">Leaf</tissue>
    </source>
</reference>
<name>A0AAW2U412_9LAMI</name>
<evidence type="ECO:0000256" key="1">
    <source>
        <dbReference type="SAM" id="MobiDB-lite"/>
    </source>
</evidence>
<feature type="compositionally biased region" description="Basic and acidic residues" evidence="1">
    <location>
        <begin position="49"/>
        <end position="60"/>
    </location>
</feature>
<reference evidence="2" key="2">
    <citation type="journal article" date="2024" name="Plant">
        <title>Genomic evolution and insights into agronomic trait innovations of Sesamum species.</title>
        <authorList>
            <person name="Miao H."/>
            <person name="Wang L."/>
            <person name="Qu L."/>
            <person name="Liu H."/>
            <person name="Sun Y."/>
            <person name="Le M."/>
            <person name="Wang Q."/>
            <person name="Wei S."/>
            <person name="Zheng Y."/>
            <person name="Lin W."/>
            <person name="Duan Y."/>
            <person name="Cao H."/>
            <person name="Xiong S."/>
            <person name="Wang X."/>
            <person name="Wei L."/>
            <person name="Li C."/>
            <person name="Ma Q."/>
            <person name="Ju M."/>
            <person name="Zhao R."/>
            <person name="Li G."/>
            <person name="Mu C."/>
            <person name="Tian Q."/>
            <person name="Mei H."/>
            <person name="Zhang T."/>
            <person name="Gao T."/>
            <person name="Zhang H."/>
        </authorList>
    </citation>
    <scope>NUCLEOTIDE SEQUENCE</scope>
    <source>
        <strain evidence="2">KEN1</strain>
    </source>
</reference>
<accession>A0AAW2U412</accession>